<organism evidence="1 2">
    <name type="scientific">Hermanssonia centrifuga</name>
    <dbReference type="NCBI Taxonomy" id="98765"/>
    <lineage>
        <taxon>Eukaryota</taxon>
        <taxon>Fungi</taxon>
        <taxon>Dikarya</taxon>
        <taxon>Basidiomycota</taxon>
        <taxon>Agaricomycotina</taxon>
        <taxon>Agaricomycetes</taxon>
        <taxon>Polyporales</taxon>
        <taxon>Meruliaceae</taxon>
        <taxon>Hermanssonia</taxon>
    </lineage>
</organism>
<evidence type="ECO:0000313" key="2">
    <source>
        <dbReference type="Proteomes" id="UP000186601"/>
    </source>
</evidence>
<protein>
    <submittedName>
        <fullName evidence="1">Uncharacterized protein</fullName>
    </submittedName>
</protein>
<dbReference type="Proteomes" id="UP000186601">
    <property type="component" value="Unassembled WGS sequence"/>
</dbReference>
<reference evidence="1 2" key="1">
    <citation type="submission" date="2018-02" db="EMBL/GenBank/DDBJ databases">
        <title>Genome sequence of the basidiomycete white-rot fungus Phlebia centrifuga.</title>
        <authorList>
            <person name="Granchi Z."/>
            <person name="Peng M."/>
            <person name="de Vries R.P."/>
            <person name="Hilden K."/>
            <person name="Makela M.R."/>
            <person name="Grigoriev I."/>
            <person name="Riley R."/>
        </authorList>
    </citation>
    <scope>NUCLEOTIDE SEQUENCE [LARGE SCALE GENOMIC DNA]</scope>
    <source>
        <strain evidence="1 2">FBCC195</strain>
    </source>
</reference>
<keyword evidence="2" id="KW-1185">Reference proteome</keyword>
<name>A0A2R6NE85_9APHY</name>
<dbReference type="AlphaFoldDB" id="A0A2R6NE85"/>
<comment type="caution">
    <text evidence="1">The sequence shown here is derived from an EMBL/GenBank/DDBJ whole genome shotgun (WGS) entry which is preliminary data.</text>
</comment>
<sequence length="106" mass="11934">MPVFEQFGLITLFIDTYDLFRTYHNNPLTLLGSLTPILISRFLMNLRQIDSSRHRSTGHLSASNVLDLYSSEAVHTSVIGNLGEPLEHEFVDEEEVATSENELVGL</sequence>
<dbReference type="EMBL" id="MLYV02001336">
    <property type="protein sequence ID" value="PSR70673.1"/>
    <property type="molecule type" value="Genomic_DNA"/>
</dbReference>
<dbReference type="OrthoDB" id="2756573at2759"/>
<proteinExistence type="predicted"/>
<accession>A0A2R6NE85</accession>
<gene>
    <name evidence="1" type="ORF">PHLCEN_2v13446</name>
</gene>
<evidence type="ECO:0000313" key="1">
    <source>
        <dbReference type="EMBL" id="PSR70673.1"/>
    </source>
</evidence>